<evidence type="ECO:0000313" key="2">
    <source>
        <dbReference type="EMBL" id="KAJ7746055.1"/>
    </source>
</evidence>
<feature type="compositionally biased region" description="Basic and acidic residues" evidence="1">
    <location>
        <begin position="43"/>
        <end position="65"/>
    </location>
</feature>
<dbReference type="Proteomes" id="UP001215598">
    <property type="component" value="Unassembled WGS sequence"/>
</dbReference>
<dbReference type="EMBL" id="JARKIB010000081">
    <property type="protein sequence ID" value="KAJ7746055.1"/>
    <property type="molecule type" value="Genomic_DNA"/>
</dbReference>
<protein>
    <submittedName>
        <fullName evidence="2">Uncharacterized protein</fullName>
    </submittedName>
</protein>
<evidence type="ECO:0000256" key="1">
    <source>
        <dbReference type="SAM" id="MobiDB-lite"/>
    </source>
</evidence>
<organism evidence="2 3">
    <name type="scientific">Mycena metata</name>
    <dbReference type="NCBI Taxonomy" id="1033252"/>
    <lineage>
        <taxon>Eukaryota</taxon>
        <taxon>Fungi</taxon>
        <taxon>Dikarya</taxon>
        <taxon>Basidiomycota</taxon>
        <taxon>Agaricomycotina</taxon>
        <taxon>Agaricomycetes</taxon>
        <taxon>Agaricomycetidae</taxon>
        <taxon>Agaricales</taxon>
        <taxon>Marasmiineae</taxon>
        <taxon>Mycenaceae</taxon>
        <taxon>Mycena</taxon>
    </lineage>
</organism>
<proteinExistence type="predicted"/>
<dbReference type="AlphaFoldDB" id="A0AAD7ILR7"/>
<gene>
    <name evidence="2" type="ORF">B0H16DRAFT_1557628</name>
</gene>
<feature type="region of interest" description="Disordered" evidence="1">
    <location>
        <begin position="43"/>
        <end position="92"/>
    </location>
</feature>
<sequence>MGMGMGVDSASGAHHAPPRARCRGGIRVHARCCDRRERGVYEKRERAARAKEREEASAGVGDKHGAAAASSAWPYHPPAHAQGGAERVRGNGGCIRRRAGESQCPAPTLTRTFHLRLHFLQRQQRQCHLVFYHYYPLVRLNIVLLLRQLIIVGKGGPPRYRASLGNYELVLA</sequence>
<keyword evidence="3" id="KW-1185">Reference proteome</keyword>
<reference evidence="2" key="1">
    <citation type="submission" date="2023-03" db="EMBL/GenBank/DDBJ databases">
        <title>Massive genome expansion in bonnet fungi (Mycena s.s.) driven by repeated elements and novel gene families across ecological guilds.</title>
        <authorList>
            <consortium name="Lawrence Berkeley National Laboratory"/>
            <person name="Harder C.B."/>
            <person name="Miyauchi S."/>
            <person name="Viragh M."/>
            <person name="Kuo A."/>
            <person name="Thoen E."/>
            <person name="Andreopoulos B."/>
            <person name="Lu D."/>
            <person name="Skrede I."/>
            <person name="Drula E."/>
            <person name="Henrissat B."/>
            <person name="Morin E."/>
            <person name="Kohler A."/>
            <person name="Barry K."/>
            <person name="LaButti K."/>
            <person name="Morin E."/>
            <person name="Salamov A."/>
            <person name="Lipzen A."/>
            <person name="Mereny Z."/>
            <person name="Hegedus B."/>
            <person name="Baldrian P."/>
            <person name="Stursova M."/>
            <person name="Weitz H."/>
            <person name="Taylor A."/>
            <person name="Grigoriev I.V."/>
            <person name="Nagy L.G."/>
            <person name="Martin F."/>
            <person name="Kauserud H."/>
        </authorList>
    </citation>
    <scope>NUCLEOTIDE SEQUENCE</scope>
    <source>
        <strain evidence="2">CBHHK182m</strain>
    </source>
</reference>
<accession>A0AAD7ILR7</accession>
<comment type="caution">
    <text evidence="2">The sequence shown here is derived from an EMBL/GenBank/DDBJ whole genome shotgun (WGS) entry which is preliminary data.</text>
</comment>
<evidence type="ECO:0000313" key="3">
    <source>
        <dbReference type="Proteomes" id="UP001215598"/>
    </source>
</evidence>
<name>A0AAD7ILR7_9AGAR</name>